<protein>
    <submittedName>
        <fullName evidence="1">Uncharacterized protein</fullName>
    </submittedName>
</protein>
<dbReference type="KEGG" id="sesp:BN6_53440"/>
<reference evidence="1 2" key="1">
    <citation type="journal article" date="2012" name="BMC Genomics">
        <title>Complete genome sequence of Saccharothrix espanaensis DSM 44229T and comparison to the other completely sequenced Pseudonocardiaceae.</title>
        <authorList>
            <person name="Strobel T."/>
            <person name="Al-Dilaimi A."/>
            <person name="Blom J."/>
            <person name="Gessner A."/>
            <person name="Kalinowski J."/>
            <person name="Luzhetska M."/>
            <person name="Puhler A."/>
            <person name="Szczepanowski R."/>
            <person name="Bechthold A."/>
            <person name="Ruckert C."/>
        </authorList>
    </citation>
    <scope>NUCLEOTIDE SEQUENCE [LARGE SCALE GENOMIC DNA]</scope>
    <source>
        <strain evidence="2">ATCC 51144 / DSM 44229 / JCM 9112 / NBRC 15066 / NRRL 15764</strain>
    </source>
</reference>
<evidence type="ECO:0000313" key="1">
    <source>
        <dbReference type="EMBL" id="CCH32607.1"/>
    </source>
</evidence>
<name>K0K4W2_SACES</name>
<organism evidence="1 2">
    <name type="scientific">Saccharothrix espanaensis (strain ATCC 51144 / DSM 44229 / JCM 9112 / NBRC 15066 / NRRL 15764)</name>
    <dbReference type="NCBI Taxonomy" id="1179773"/>
    <lineage>
        <taxon>Bacteria</taxon>
        <taxon>Bacillati</taxon>
        <taxon>Actinomycetota</taxon>
        <taxon>Actinomycetes</taxon>
        <taxon>Pseudonocardiales</taxon>
        <taxon>Pseudonocardiaceae</taxon>
        <taxon>Saccharothrix</taxon>
    </lineage>
</organism>
<evidence type="ECO:0000313" key="2">
    <source>
        <dbReference type="Proteomes" id="UP000006281"/>
    </source>
</evidence>
<dbReference type="Proteomes" id="UP000006281">
    <property type="component" value="Chromosome"/>
</dbReference>
<dbReference type="HOGENOM" id="CLU_2036354_0_0_11"/>
<proteinExistence type="predicted"/>
<gene>
    <name evidence="1" type="ordered locus">BN6_53440</name>
</gene>
<dbReference type="AlphaFoldDB" id="K0K4W2"/>
<dbReference type="EMBL" id="HE804045">
    <property type="protein sequence ID" value="CCH32607.1"/>
    <property type="molecule type" value="Genomic_DNA"/>
</dbReference>
<keyword evidence="2" id="KW-1185">Reference proteome</keyword>
<sequence>MNLLARYADVDGKVRFFADDRRVPLDGVADERAGSSASPTSLCVVVSDPEDDLPGDFDTAREVHHAALHKPVDVTAFVADLEQRSTRTRCATDCCLCQFAIATLSTPRSPRAGWRTSTPAA</sequence>
<accession>K0K4W2</accession>
<dbReference type="PATRIC" id="fig|1179773.3.peg.5383"/>